<evidence type="ECO:0000313" key="1">
    <source>
        <dbReference type="EMBL" id="TCT34614.1"/>
    </source>
</evidence>
<protein>
    <submittedName>
        <fullName evidence="1">Uncharacterized protein</fullName>
    </submittedName>
</protein>
<reference evidence="1 2" key="1">
    <citation type="submission" date="2019-03" db="EMBL/GenBank/DDBJ databases">
        <title>Freshwater and sediment microbial communities from various areas in North America, analyzing microbe dynamics in response to fracking.</title>
        <authorList>
            <person name="Lamendella R."/>
        </authorList>
    </citation>
    <scope>NUCLEOTIDE SEQUENCE [LARGE SCALE GENOMIC DNA]</scope>
    <source>
        <strain evidence="1 2">175.2</strain>
    </source>
</reference>
<comment type="caution">
    <text evidence="1">The sequence shown here is derived from an EMBL/GenBank/DDBJ whole genome shotgun (WGS) entry which is preliminary data.</text>
</comment>
<dbReference type="RefSeq" id="WP_132313634.1">
    <property type="nucleotide sequence ID" value="NZ_SMAR01000033.1"/>
</dbReference>
<evidence type="ECO:0000313" key="2">
    <source>
        <dbReference type="Proteomes" id="UP000295097"/>
    </source>
</evidence>
<gene>
    <name evidence="1" type="ORF">EDC90_10338</name>
</gene>
<keyword evidence="2" id="KW-1185">Reference proteome</keyword>
<dbReference type="AlphaFoldDB" id="A0A4R3NK33"/>
<proteinExistence type="predicted"/>
<sequence>MVVPLTVSIMLACHVSHDPAEVVGIKVWVSVAAKEERAFLLDAGMIEKLADDWIVTDRGKAWIERLLATPFPVAKWTFPDD</sequence>
<name>A0A4R3NK33_9HYPH</name>
<dbReference type="EMBL" id="SMAR01000033">
    <property type="protein sequence ID" value="TCT34614.1"/>
    <property type="molecule type" value="Genomic_DNA"/>
</dbReference>
<organism evidence="1 2">
    <name type="scientific">Martelella mediterranea</name>
    <dbReference type="NCBI Taxonomy" id="293089"/>
    <lineage>
        <taxon>Bacteria</taxon>
        <taxon>Pseudomonadati</taxon>
        <taxon>Pseudomonadota</taxon>
        <taxon>Alphaproteobacteria</taxon>
        <taxon>Hyphomicrobiales</taxon>
        <taxon>Aurantimonadaceae</taxon>
        <taxon>Martelella</taxon>
    </lineage>
</organism>
<dbReference type="Proteomes" id="UP000295097">
    <property type="component" value="Unassembled WGS sequence"/>
</dbReference>
<accession>A0A4R3NK33</accession>